<dbReference type="RefSeq" id="WP_025830656.1">
    <property type="nucleotide sequence ID" value="NZ_CABMFG010000011.1"/>
</dbReference>
<dbReference type="SUPFAM" id="SSF46785">
    <property type="entry name" value="Winged helix' DNA-binding domain"/>
    <property type="match status" value="1"/>
</dbReference>
<keyword evidence="2 6" id="KW-0238">DNA-binding</keyword>
<keyword evidence="1" id="KW-0805">Transcription regulation</keyword>
<dbReference type="EMBL" id="QSCF01000011">
    <property type="protein sequence ID" value="RGX79226.1"/>
    <property type="molecule type" value="Genomic_DNA"/>
</dbReference>
<evidence type="ECO:0000313" key="6">
    <source>
        <dbReference type="EMBL" id="SHJ13372.1"/>
    </source>
</evidence>
<dbReference type="InterPro" id="IPR036390">
    <property type="entry name" value="WH_DNA-bd_sf"/>
</dbReference>
<dbReference type="GeneID" id="92712774"/>
<dbReference type="PANTHER" id="PTHR42756:SF1">
    <property type="entry name" value="TRANSCRIPTIONAL REPRESSOR OF EMRAB OPERON"/>
    <property type="match status" value="1"/>
</dbReference>
<dbReference type="SMART" id="SM00347">
    <property type="entry name" value="HTH_MARR"/>
    <property type="match status" value="1"/>
</dbReference>
<feature type="domain" description="HTH marR-type" evidence="4">
    <location>
        <begin position="1"/>
        <end position="120"/>
    </location>
</feature>
<evidence type="ECO:0000256" key="3">
    <source>
        <dbReference type="ARBA" id="ARBA00023163"/>
    </source>
</evidence>
<dbReference type="GO" id="GO:0003700">
    <property type="term" value="F:DNA-binding transcription factor activity"/>
    <property type="evidence" value="ECO:0007669"/>
    <property type="project" value="InterPro"/>
</dbReference>
<keyword evidence="7" id="KW-1185">Reference proteome</keyword>
<dbReference type="EMBL" id="FQZN01000016">
    <property type="protein sequence ID" value="SHJ13372.1"/>
    <property type="molecule type" value="Genomic_DNA"/>
</dbReference>
<dbReference type="Pfam" id="PF12802">
    <property type="entry name" value="MarR_2"/>
    <property type="match status" value="1"/>
</dbReference>
<reference evidence="5 8" key="3">
    <citation type="submission" date="2018-08" db="EMBL/GenBank/DDBJ databases">
        <title>A genome reference for cultivated species of the human gut microbiota.</title>
        <authorList>
            <person name="Zou Y."/>
            <person name="Xue W."/>
            <person name="Luo G."/>
        </authorList>
    </citation>
    <scope>NUCLEOTIDE SEQUENCE [LARGE SCALE GENOMIC DNA]</scope>
    <source>
        <strain evidence="5 8">OF03-9BH</strain>
    </source>
</reference>
<dbReference type="eggNOG" id="COG1846">
    <property type="taxonomic scope" value="Bacteria"/>
</dbReference>
<dbReference type="AlphaFoldDB" id="A0A1M6GTY1"/>
<evidence type="ECO:0000313" key="5">
    <source>
        <dbReference type="EMBL" id="RGX79226.1"/>
    </source>
</evidence>
<dbReference type="GO" id="GO:0003677">
    <property type="term" value="F:DNA binding"/>
    <property type="evidence" value="ECO:0007669"/>
    <property type="project" value="UniProtKB-KW"/>
</dbReference>
<evidence type="ECO:0000313" key="7">
    <source>
        <dbReference type="Proteomes" id="UP000184192"/>
    </source>
</evidence>
<evidence type="ECO:0000256" key="2">
    <source>
        <dbReference type="ARBA" id="ARBA00023125"/>
    </source>
</evidence>
<reference evidence="7" key="1">
    <citation type="submission" date="2016-11" db="EMBL/GenBank/DDBJ databases">
        <authorList>
            <person name="Varghese N."/>
            <person name="Submissions S."/>
        </authorList>
    </citation>
    <scope>NUCLEOTIDE SEQUENCE [LARGE SCALE GENOMIC DNA]</scope>
    <source>
        <strain evidence="7">DSM 26884</strain>
    </source>
</reference>
<accession>A0A1M6GTY1</accession>
<dbReference type="Gene3D" id="1.10.10.10">
    <property type="entry name" value="Winged helix-like DNA-binding domain superfamily/Winged helix DNA-binding domain"/>
    <property type="match status" value="1"/>
</dbReference>
<evidence type="ECO:0000259" key="4">
    <source>
        <dbReference type="PROSITE" id="PS50995"/>
    </source>
</evidence>
<evidence type="ECO:0000256" key="1">
    <source>
        <dbReference type="ARBA" id="ARBA00023015"/>
    </source>
</evidence>
<dbReference type="PROSITE" id="PS50995">
    <property type="entry name" value="HTH_MARR_2"/>
    <property type="match status" value="1"/>
</dbReference>
<dbReference type="PANTHER" id="PTHR42756">
    <property type="entry name" value="TRANSCRIPTIONAL REGULATOR, MARR"/>
    <property type="match status" value="1"/>
</dbReference>
<dbReference type="InterPro" id="IPR000835">
    <property type="entry name" value="HTH_MarR-typ"/>
</dbReference>
<gene>
    <name evidence="5" type="ORF">DXA68_08955</name>
    <name evidence="6" type="ORF">SAMN05444350_11654</name>
</gene>
<keyword evidence="3" id="KW-0804">Transcription</keyword>
<proteinExistence type="predicted"/>
<dbReference type="InterPro" id="IPR036388">
    <property type="entry name" value="WH-like_DNA-bd_sf"/>
</dbReference>
<evidence type="ECO:0000313" key="8">
    <source>
        <dbReference type="Proteomes" id="UP000286075"/>
    </source>
</evidence>
<organism evidence="6 7">
    <name type="scientific">Bacteroides stercorirosoris</name>
    <dbReference type="NCBI Taxonomy" id="871324"/>
    <lineage>
        <taxon>Bacteria</taxon>
        <taxon>Pseudomonadati</taxon>
        <taxon>Bacteroidota</taxon>
        <taxon>Bacteroidia</taxon>
        <taxon>Bacteroidales</taxon>
        <taxon>Bacteroidaceae</taxon>
        <taxon>Bacteroides</taxon>
    </lineage>
</organism>
<dbReference type="Proteomes" id="UP000286075">
    <property type="component" value="Unassembled WGS sequence"/>
</dbReference>
<sequence length="120" mass="13709">MEDLCKIRDIYRAIAEFETQFIQQYNLSLNEGMLLCALLEHPRLTSGEIAEELGLTHSNTSKLIRSVEEKKLIARVVGKIDKRQMHFSLTSEGKEQINAIKSSTHEMPALLHQVISMLEK</sequence>
<protein>
    <submittedName>
        <fullName evidence="6">DNA-binding transcriptional regulator, MarR family</fullName>
    </submittedName>
    <submittedName>
        <fullName evidence="5">MarR family transcriptional regulator</fullName>
    </submittedName>
</protein>
<reference evidence="6" key="2">
    <citation type="submission" date="2016-11" db="EMBL/GenBank/DDBJ databases">
        <authorList>
            <person name="Jaros S."/>
            <person name="Januszkiewicz K."/>
            <person name="Wedrychowicz H."/>
        </authorList>
    </citation>
    <scope>NUCLEOTIDE SEQUENCE [LARGE SCALE GENOMIC DNA]</scope>
    <source>
        <strain evidence="6">DSM 26884</strain>
    </source>
</reference>
<name>A0A1M6GTY1_9BACE</name>
<dbReference type="OrthoDB" id="1095207at2"/>
<dbReference type="Proteomes" id="UP000184192">
    <property type="component" value="Unassembled WGS sequence"/>
</dbReference>